<dbReference type="RefSeq" id="WP_343131514.1">
    <property type="nucleotide sequence ID" value="NZ_JBCITK010000001.1"/>
</dbReference>
<accession>A0ABU9VNY3</accession>
<keyword evidence="1" id="KW-1133">Transmembrane helix</keyword>
<comment type="caution">
    <text evidence="2">The sequence shown here is derived from an EMBL/GenBank/DDBJ whole genome shotgun (WGS) entry which is preliminary data.</text>
</comment>
<proteinExistence type="predicted"/>
<dbReference type="EMBL" id="JBCITK010000001">
    <property type="protein sequence ID" value="MEN0644898.1"/>
    <property type="molecule type" value="Genomic_DNA"/>
</dbReference>
<name>A0ABU9VNY3_9BACI</name>
<sequence length="203" mass="23646">MTNTFHLKKAQVTNDLIRPRIVLPTHQVSPKEKRVMFLLATLPFLLFLPLSFHLFTQQGTHVALFGLALISSIFMYKYFSNTAHNQRMRNSLLAHSDEILSTSTIRFQTKKIMTKVGNFDRYTTSRKWVVITAKGIESVIHDPNNDLLYISYSDQRFVYATHYENLKRFLDGWIDKSYPFSNANIESFIILKIPFSKVRSAYV</sequence>
<keyword evidence="1" id="KW-0812">Transmembrane</keyword>
<keyword evidence="1" id="KW-0472">Membrane</keyword>
<feature type="transmembrane region" description="Helical" evidence="1">
    <location>
        <begin position="35"/>
        <end position="55"/>
    </location>
</feature>
<organism evidence="2 3">
    <name type="scientific">Alkalicoccobacillus gibsonii</name>
    <dbReference type="NCBI Taxonomy" id="79881"/>
    <lineage>
        <taxon>Bacteria</taxon>
        <taxon>Bacillati</taxon>
        <taxon>Bacillota</taxon>
        <taxon>Bacilli</taxon>
        <taxon>Bacillales</taxon>
        <taxon>Bacillaceae</taxon>
        <taxon>Alkalicoccobacillus</taxon>
    </lineage>
</organism>
<evidence type="ECO:0000313" key="2">
    <source>
        <dbReference type="EMBL" id="MEN0644898.1"/>
    </source>
</evidence>
<dbReference type="Proteomes" id="UP001418796">
    <property type="component" value="Unassembled WGS sequence"/>
</dbReference>
<evidence type="ECO:0000256" key="1">
    <source>
        <dbReference type="SAM" id="Phobius"/>
    </source>
</evidence>
<evidence type="ECO:0000313" key="3">
    <source>
        <dbReference type="Proteomes" id="UP001418796"/>
    </source>
</evidence>
<protein>
    <recommendedName>
        <fullName evidence="4">YcxB-like protein domain-containing protein</fullName>
    </recommendedName>
</protein>
<keyword evidence="3" id="KW-1185">Reference proteome</keyword>
<feature type="transmembrane region" description="Helical" evidence="1">
    <location>
        <begin position="61"/>
        <end position="79"/>
    </location>
</feature>
<gene>
    <name evidence="2" type="ORF">MKY91_17215</name>
</gene>
<reference evidence="2 3" key="1">
    <citation type="submission" date="2024-03" db="EMBL/GenBank/DDBJ databases">
        <title>Bacilli Hybrid Assemblies.</title>
        <authorList>
            <person name="Kovac J."/>
        </authorList>
    </citation>
    <scope>NUCLEOTIDE SEQUENCE [LARGE SCALE GENOMIC DNA]</scope>
    <source>
        <strain evidence="2 3">FSL R7-0666</strain>
    </source>
</reference>
<evidence type="ECO:0008006" key="4">
    <source>
        <dbReference type="Google" id="ProtNLM"/>
    </source>
</evidence>